<evidence type="ECO:0000313" key="2">
    <source>
        <dbReference type="EMBL" id="KYC51860.1"/>
    </source>
</evidence>
<accession>A0A150J3R2</accession>
<feature type="transmembrane region" description="Helical" evidence="1">
    <location>
        <begin position="12"/>
        <end position="36"/>
    </location>
</feature>
<keyword evidence="1" id="KW-0812">Transmembrane</keyword>
<comment type="caution">
    <text evidence="2">The sequence shown here is derived from an EMBL/GenBank/DDBJ whole genome shotgun (WGS) entry which is preliminary data.</text>
</comment>
<dbReference type="EMBL" id="LNGC01000043">
    <property type="protein sequence ID" value="KYC51860.1"/>
    <property type="molecule type" value="Genomic_DNA"/>
</dbReference>
<gene>
    <name evidence="2" type="ORF">AMQ22_01125</name>
</gene>
<evidence type="ECO:0000313" key="3">
    <source>
        <dbReference type="Proteomes" id="UP000075398"/>
    </source>
</evidence>
<sequence>MKYILKRFRLTTIFKVAAIVGLVYGLISGIISIVFWTVARPFTTIFQSDPSFYGSLVLNGIIVNPIFSAIYMAIAAAIVCGLYNFFSKRIGGIEINLNSGLVTKKY</sequence>
<dbReference type="AlphaFoldDB" id="A0A150J3R2"/>
<keyword evidence="1" id="KW-1133">Transmembrane helix</keyword>
<organism evidence="2 3">
    <name type="scientific">Candidatus Methanofastidiosum methylothiophilum</name>
    <dbReference type="NCBI Taxonomy" id="1705564"/>
    <lineage>
        <taxon>Archaea</taxon>
        <taxon>Methanobacteriati</taxon>
        <taxon>Methanobacteriota</taxon>
        <taxon>Stenosarchaea group</taxon>
        <taxon>Candidatus Methanofastidiosia</taxon>
        <taxon>Candidatus Methanofastidiosales</taxon>
        <taxon>Candidatus Methanofastidiosaceae</taxon>
        <taxon>Candidatus Methanofastidiosum</taxon>
    </lineage>
</organism>
<evidence type="ECO:0000256" key="1">
    <source>
        <dbReference type="SAM" id="Phobius"/>
    </source>
</evidence>
<name>A0A150J3R2_9EURY</name>
<proteinExistence type="predicted"/>
<dbReference type="Proteomes" id="UP000075398">
    <property type="component" value="Unassembled WGS sequence"/>
</dbReference>
<evidence type="ECO:0008006" key="4">
    <source>
        <dbReference type="Google" id="ProtNLM"/>
    </source>
</evidence>
<keyword evidence="1" id="KW-0472">Membrane</keyword>
<feature type="transmembrane region" description="Helical" evidence="1">
    <location>
        <begin position="56"/>
        <end position="86"/>
    </location>
</feature>
<protein>
    <recommendedName>
        <fullName evidence="4">DUF3566 domain-containing protein</fullName>
    </recommendedName>
</protein>
<reference evidence="2 3" key="1">
    <citation type="journal article" date="2016" name="ISME J.">
        <title>Chasing the elusive Euryarchaeota class WSA2: genomes reveal a uniquely fastidious methyl-reducing methanogen.</title>
        <authorList>
            <person name="Nobu M.K."/>
            <person name="Narihiro T."/>
            <person name="Kuroda K."/>
            <person name="Mei R."/>
            <person name="Liu W.T."/>
        </authorList>
    </citation>
    <scope>NUCLEOTIDE SEQUENCE [LARGE SCALE GENOMIC DNA]</scope>
    <source>
        <strain evidence="2">U1lsi0528_Bin055</strain>
    </source>
</reference>